<keyword evidence="4 6" id="KW-1133">Transmembrane helix</keyword>
<dbReference type="InterPro" id="IPR017452">
    <property type="entry name" value="GPCR_Rhodpsn_7TM"/>
</dbReference>
<reference evidence="8" key="1">
    <citation type="journal article" date="2019" name="bioRxiv">
        <title>The Genome of the Zebra Mussel, Dreissena polymorpha: A Resource for Invasive Species Research.</title>
        <authorList>
            <person name="McCartney M.A."/>
            <person name="Auch B."/>
            <person name="Kono T."/>
            <person name="Mallez S."/>
            <person name="Zhang Y."/>
            <person name="Obille A."/>
            <person name="Becker A."/>
            <person name="Abrahante J.E."/>
            <person name="Garbe J."/>
            <person name="Badalamenti J.P."/>
            <person name="Herman A."/>
            <person name="Mangelson H."/>
            <person name="Liachko I."/>
            <person name="Sullivan S."/>
            <person name="Sone E.D."/>
            <person name="Koren S."/>
            <person name="Silverstein K.A.T."/>
            <person name="Beckman K.B."/>
            <person name="Gohl D.M."/>
        </authorList>
    </citation>
    <scope>NUCLEOTIDE SEQUENCE</scope>
    <source>
        <strain evidence="8">Duluth1</strain>
        <tissue evidence="8">Whole animal</tissue>
    </source>
</reference>
<dbReference type="PROSITE" id="PS50262">
    <property type="entry name" value="G_PROTEIN_RECEP_F1_2"/>
    <property type="match status" value="1"/>
</dbReference>
<reference evidence="8" key="2">
    <citation type="submission" date="2020-11" db="EMBL/GenBank/DDBJ databases">
        <authorList>
            <person name="McCartney M.A."/>
            <person name="Auch B."/>
            <person name="Kono T."/>
            <person name="Mallez S."/>
            <person name="Becker A."/>
            <person name="Gohl D.M."/>
            <person name="Silverstein K.A.T."/>
            <person name="Koren S."/>
            <person name="Bechman K.B."/>
            <person name="Herman A."/>
            <person name="Abrahante J.E."/>
            <person name="Garbe J."/>
        </authorList>
    </citation>
    <scope>NUCLEOTIDE SEQUENCE</scope>
    <source>
        <strain evidence="8">Duluth1</strain>
        <tissue evidence="8">Whole animal</tissue>
    </source>
</reference>
<dbReference type="Gene3D" id="1.20.1070.10">
    <property type="entry name" value="Rhodopsin 7-helix transmembrane proteins"/>
    <property type="match status" value="1"/>
</dbReference>
<proteinExistence type="predicted"/>
<dbReference type="Proteomes" id="UP000828390">
    <property type="component" value="Unassembled WGS sequence"/>
</dbReference>
<evidence type="ECO:0000259" key="7">
    <source>
        <dbReference type="PROSITE" id="PS50262"/>
    </source>
</evidence>
<keyword evidence="3 6" id="KW-0812">Transmembrane</keyword>
<organism evidence="8 9">
    <name type="scientific">Dreissena polymorpha</name>
    <name type="common">Zebra mussel</name>
    <name type="synonym">Mytilus polymorpha</name>
    <dbReference type="NCBI Taxonomy" id="45954"/>
    <lineage>
        <taxon>Eukaryota</taxon>
        <taxon>Metazoa</taxon>
        <taxon>Spiralia</taxon>
        <taxon>Lophotrochozoa</taxon>
        <taxon>Mollusca</taxon>
        <taxon>Bivalvia</taxon>
        <taxon>Autobranchia</taxon>
        <taxon>Heteroconchia</taxon>
        <taxon>Euheterodonta</taxon>
        <taxon>Imparidentia</taxon>
        <taxon>Neoheterodontei</taxon>
        <taxon>Myida</taxon>
        <taxon>Dreissenoidea</taxon>
        <taxon>Dreissenidae</taxon>
        <taxon>Dreissena</taxon>
    </lineage>
</organism>
<feature type="transmembrane region" description="Helical" evidence="6">
    <location>
        <begin position="188"/>
        <end position="210"/>
    </location>
</feature>
<comment type="caution">
    <text evidence="8">The sequence shown here is derived from an EMBL/GenBank/DDBJ whole genome shotgun (WGS) entry which is preliminary data.</text>
</comment>
<feature type="transmembrane region" description="Helical" evidence="6">
    <location>
        <begin position="285"/>
        <end position="306"/>
    </location>
</feature>
<name>A0A9D4KGW0_DREPO</name>
<keyword evidence="2" id="KW-1003">Cell membrane</keyword>
<dbReference type="PANTHER" id="PTHR22750">
    <property type="entry name" value="G-PROTEIN COUPLED RECEPTOR"/>
    <property type="match status" value="1"/>
</dbReference>
<evidence type="ECO:0000256" key="5">
    <source>
        <dbReference type="ARBA" id="ARBA00023136"/>
    </source>
</evidence>
<gene>
    <name evidence="8" type="ORF">DPMN_113065</name>
</gene>
<dbReference type="SUPFAM" id="SSF81321">
    <property type="entry name" value="Family A G protein-coupled receptor-like"/>
    <property type="match status" value="1"/>
</dbReference>
<feature type="transmembrane region" description="Helical" evidence="6">
    <location>
        <begin position="36"/>
        <end position="56"/>
    </location>
</feature>
<evidence type="ECO:0000256" key="3">
    <source>
        <dbReference type="ARBA" id="ARBA00022692"/>
    </source>
</evidence>
<feature type="transmembrane region" description="Helical" evidence="6">
    <location>
        <begin position="98"/>
        <end position="124"/>
    </location>
</feature>
<feature type="transmembrane region" description="Helical" evidence="6">
    <location>
        <begin position="68"/>
        <end position="92"/>
    </location>
</feature>
<feature type="domain" description="G-protein coupled receptors family 1 profile" evidence="7">
    <location>
        <begin position="47"/>
        <end position="305"/>
    </location>
</feature>
<evidence type="ECO:0000313" key="8">
    <source>
        <dbReference type="EMBL" id="KAH3839633.1"/>
    </source>
</evidence>
<protein>
    <recommendedName>
        <fullName evidence="7">G-protein coupled receptors family 1 profile domain-containing protein</fullName>
    </recommendedName>
</protein>
<dbReference type="GO" id="GO:0005886">
    <property type="term" value="C:plasma membrane"/>
    <property type="evidence" value="ECO:0007669"/>
    <property type="project" value="UniProtKB-SubCell"/>
</dbReference>
<dbReference type="EMBL" id="JAIWYP010000004">
    <property type="protein sequence ID" value="KAH3839633.1"/>
    <property type="molecule type" value="Genomic_DNA"/>
</dbReference>
<dbReference type="AlphaFoldDB" id="A0A9D4KGW0"/>
<dbReference type="CDD" id="cd00637">
    <property type="entry name" value="7tm_classA_rhodopsin-like"/>
    <property type="match status" value="1"/>
</dbReference>
<evidence type="ECO:0000256" key="1">
    <source>
        <dbReference type="ARBA" id="ARBA00004651"/>
    </source>
</evidence>
<evidence type="ECO:0000256" key="4">
    <source>
        <dbReference type="ARBA" id="ARBA00022989"/>
    </source>
</evidence>
<feature type="transmembrane region" description="Helical" evidence="6">
    <location>
        <begin position="249"/>
        <end position="270"/>
    </location>
</feature>
<sequence length="354" mass="40082">MEQTNASLLSQLGNTTYQPFQVIEEFTDTLIVVNKVMAIFAIIILLCDIVAVIILGQCRKIPFQCRYVSINFIISDGISNVSFLICQILIFWHGMASTFMLIIRFVTTGGTVLINMLSVACLSAERAFALLAHLTYSRSVTRPRVLIAVSGLWTLVCVTISAVTLYGFKVNCNGRFEGCNFWDATRPVRLYMMSLLLLAELGVSCSYVIIHRIAMRHKREIAALRSSAFHMNMNKVGRMSARQFSTTKTIIKIVLVFIILHSFMVINLIVHETSFEYRNTLPRKLFYAFCYLCIQLNSILSLQLYVARFEECKLKLFVILAKIFPAFESKMEKLRRDVFNIVVSADVASGSGDH</sequence>
<evidence type="ECO:0000256" key="6">
    <source>
        <dbReference type="SAM" id="Phobius"/>
    </source>
</evidence>
<comment type="subcellular location">
    <subcellularLocation>
        <location evidence="1">Cell membrane</location>
        <topology evidence="1">Multi-pass membrane protein</topology>
    </subcellularLocation>
</comment>
<keyword evidence="9" id="KW-1185">Reference proteome</keyword>
<accession>A0A9D4KGW0</accession>
<evidence type="ECO:0000313" key="9">
    <source>
        <dbReference type="Proteomes" id="UP000828390"/>
    </source>
</evidence>
<evidence type="ECO:0000256" key="2">
    <source>
        <dbReference type="ARBA" id="ARBA00022475"/>
    </source>
</evidence>
<feature type="transmembrane region" description="Helical" evidence="6">
    <location>
        <begin position="145"/>
        <end position="168"/>
    </location>
</feature>
<keyword evidence="5 6" id="KW-0472">Membrane</keyword>